<reference evidence="2 3" key="1">
    <citation type="journal article" date="2024" name="Nat. Commun.">
        <title>Phylogenomics reveals the evolutionary origins of lichenization in chlorophyte algae.</title>
        <authorList>
            <person name="Puginier C."/>
            <person name="Libourel C."/>
            <person name="Otte J."/>
            <person name="Skaloud P."/>
            <person name="Haon M."/>
            <person name="Grisel S."/>
            <person name="Petersen M."/>
            <person name="Berrin J.G."/>
            <person name="Delaux P.M."/>
            <person name="Dal Grande F."/>
            <person name="Keller J."/>
        </authorList>
    </citation>
    <scope>NUCLEOTIDE SEQUENCE [LARGE SCALE GENOMIC DNA]</scope>
    <source>
        <strain evidence="2 3">SAG 2145</strain>
    </source>
</reference>
<sequence>MAFSSQKLNFKRQRPADDSKQGKGFGRLFRYAVTSSRVCPLSLVLTVAPVQEALAQALPALLLPTSGPDCHPRQLLLSQPLADSEQASVEELDCTAAHALTSQGPVSGIPRSPQGSSEQRMAALLAGLQRPDEGQQPFWHCSRSLRLIAEINQLRGLPGPRAAALAVRHRALLASRLAEHTTLELDGPLQSHCPWGTRRYVSFDSDRSTATDSIGSVMQHRPPPGLSHSGGRNVCSG</sequence>
<gene>
    <name evidence="2" type="ORF">WJX74_010515</name>
</gene>
<evidence type="ECO:0000313" key="2">
    <source>
        <dbReference type="EMBL" id="KAK9818563.1"/>
    </source>
</evidence>
<dbReference type="AlphaFoldDB" id="A0AAW1QB90"/>
<feature type="region of interest" description="Disordered" evidence="1">
    <location>
        <begin position="213"/>
        <end position="237"/>
    </location>
</feature>
<keyword evidence="3" id="KW-1185">Reference proteome</keyword>
<feature type="region of interest" description="Disordered" evidence="1">
    <location>
        <begin position="1"/>
        <end position="21"/>
    </location>
</feature>
<accession>A0AAW1QB90</accession>
<evidence type="ECO:0000313" key="3">
    <source>
        <dbReference type="Proteomes" id="UP001438707"/>
    </source>
</evidence>
<proteinExistence type="predicted"/>
<name>A0AAW1QB90_9CHLO</name>
<organism evidence="2 3">
    <name type="scientific">Apatococcus lobatus</name>
    <dbReference type="NCBI Taxonomy" id="904363"/>
    <lineage>
        <taxon>Eukaryota</taxon>
        <taxon>Viridiplantae</taxon>
        <taxon>Chlorophyta</taxon>
        <taxon>core chlorophytes</taxon>
        <taxon>Trebouxiophyceae</taxon>
        <taxon>Chlorellales</taxon>
        <taxon>Chlorellaceae</taxon>
        <taxon>Apatococcus</taxon>
    </lineage>
</organism>
<comment type="caution">
    <text evidence="2">The sequence shown here is derived from an EMBL/GenBank/DDBJ whole genome shotgun (WGS) entry which is preliminary data.</text>
</comment>
<protein>
    <submittedName>
        <fullName evidence="2">Uncharacterized protein</fullName>
    </submittedName>
</protein>
<dbReference type="Proteomes" id="UP001438707">
    <property type="component" value="Unassembled WGS sequence"/>
</dbReference>
<evidence type="ECO:0000256" key="1">
    <source>
        <dbReference type="SAM" id="MobiDB-lite"/>
    </source>
</evidence>
<dbReference type="EMBL" id="JALJOS010000060">
    <property type="protein sequence ID" value="KAK9818563.1"/>
    <property type="molecule type" value="Genomic_DNA"/>
</dbReference>